<dbReference type="AlphaFoldDB" id="A0A1I5YPR4"/>
<protein>
    <submittedName>
        <fullName evidence="4">Bacteriophage head to tail connecting protein</fullName>
    </submittedName>
</protein>
<gene>
    <name evidence="4" type="ORF">SAMN05216229_12321</name>
</gene>
<evidence type="ECO:0000313" key="4">
    <source>
        <dbReference type="EMBL" id="SFQ46070.1"/>
    </source>
</evidence>
<reference evidence="5" key="1">
    <citation type="submission" date="2016-10" db="EMBL/GenBank/DDBJ databases">
        <authorList>
            <person name="Varghese N."/>
            <person name="Submissions S."/>
        </authorList>
    </citation>
    <scope>NUCLEOTIDE SEQUENCE [LARGE SCALE GENOMIC DNA]</scope>
    <source>
        <strain evidence="5">JCM 18195</strain>
    </source>
</reference>
<keyword evidence="2" id="KW-1188">Viral release from host cell</keyword>
<keyword evidence="3" id="KW-0231">Viral genome packaging</keyword>
<evidence type="ECO:0000256" key="2">
    <source>
        <dbReference type="ARBA" id="ARBA00022612"/>
    </source>
</evidence>
<dbReference type="Proteomes" id="UP000243084">
    <property type="component" value="Unassembled WGS sequence"/>
</dbReference>
<dbReference type="EMBL" id="FOXM01000023">
    <property type="protein sequence ID" value="SFQ46070.1"/>
    <property type="molecule type" value="Genomic_DNA"/>
</dbReference>
<evidence type="ECO:0000256" key="1">
    <source>
        <dbReference type="ARBA" id="ARBA00004328"/>
    </source>
</evidence>
<accession>A0A1I5YPR4</accession>
<evidence type="ECO:0000256" key="3">
    <source>
        <dbReference type="ARBA" id="ARBA00023219"/>
    </source>
</evidence>
<name>A0A1I5YPR4_9GAMM</name>
<dbReference type="OrthoDB" id="1666403at2"/>
<dbReference type="InterPro" id="IPR020991">
    <property type="entry name" value="Connector_podovirus"/>
</dbReference>
<comment type="subcellular location">
    <subcellularLocation>
        <location evidence="1">Virion</location>
    </subcellularLocation>
</comment>
<evidence type="ECO:0000313" key="5">
    <source>
        <dbReference type="Proteomes" id="UP000243084"/>
    </source>
</evidence>
<dbReference type="RefSeq" id="WP_092434982.1">
    <property type="nucleotide sequence ID" value="NZ_FOXM01000023.1"/>
</dbReference>
<dbReference type="Pfam" id="PF12236">
    <property type="entry name" value="Head-tail_con"/>
    <property type="match status" value="1"/>
</dbReference>
<proteinExistence type="predicted"/>
<sequence>MADSLRQTLDRRLSALRNERDKGWLPLWRDLSDHMAPDMGRWSLSDVNDGKRRDQMIINSTARSALKVLTSGMFSGMTSPSRPWFKLTTPDSALMEFGPVKTWLHQAELAMQDVFARSNLYNVLPTLYGEMGAFGTGAMIVMPDQDEFLRCYNFTAGSYMAATSSRQQVDSLYREFRMTARQMAQQFGQKAMSSTAVSLLSSNPDAWVDVVHAIEPNDQRDAQRPDNQNMPFRSVYWERGGDSDKILRQSGFQSSPMMVPRWDVNGENIYGHGPGSVAIGDTKALQLMEKRKAQMLEKLVNPPMGAPGSLRGQRASILPGDITYVDSANVGQKFEPLYQIQPAAYSALREEIRAHEDRINSAFFVDLFLMISSMDDVRTATEIAARKEEKMLMLGPVLERMNDELLDPLIDRVFGLMLEQSSPRWAGLLPGAPLLPPPPEELAGMDLKVEYVSVLAQAQKALGVAGIERAVGFAGNLAGIYPDIVDKVDFDQAVDEYATMLGIPPTLIRSDDQVAQIRQQRAEAMQQQQAMEQSMQMMQGAKLLSETDTGGDNALTAITGP</sequence>
<keyword evidence="5" id="KW-1185">Reference proteome</keyword>
<organism evidence="4 5">
    <name type="scientific">Geopseudomonas sagittaria</name>
    <dbReference type="NCBI Taxonomy" id="1135990"/>
    <lineage>
        <taxon>Bacteria</taxon>
        <taxon>Pseudomonadati</taxon>
        <taxon>Pseudomonadota</taxon>
        <taxon>Gammaproteobacteria</taxon>
        <taxon>Pseudomonadales</taxon>
        <taxon>Pseudomonadaceae</taxon>
        <taxon>Geopseudomonas</taxon>
    </lineage>
</organism>